<sequence length="65" mass="7405">MHPLNLKKANPQLEDAKSGVSQLMKGTNDAKNGIGDLSKALSDIQKRHFLRGRWRRQNKKTTYRG</sequence>
<name>A0ABU5CA55_9BACI</name>
<proteinExistence type="predicted"/>
<dbReference type="EMBL" id="JAWDIP010000004">
    <property type="protein sequence ID" value="MDY0395920.1"/>
    <property type="molecule type" value="Genomic_DNA"/>
</dbReference>
<evidence type="ECO:0000313" key="3">
    <source>
        <dbReference type="Proteomes" id="UP001281447"/>
    </source>
</evidence>
<organism evidence="2 3">
    <name type="scientific">Tigheibacillus halophilus</name>
    <dbReference type="NCBI Taxonomy" id="361280"/>
    <lineage>
        <taxon>Bacteria</taxon>
        <taxon>Bacillati</taxon>
        <taxon>Bacillota</taxon>
        <taxon>Bacilli</taxon>
        <taxon>Bacillales</taxon>
        <taxon>Bacillaceae</taxon>
        <taxon>Tigheibacillus</taxon>
    </lineage>
</organism>
<reference evidence="2 3" key="1">
    <citation type="submission" date="2023-10" db="EMBL/GenBank/DDBJ databases">
        <title>Virgibacillus halophilus 5B73C genome.</title>
        <authorList>
            <person name="Miliotis G."/>
            <person name="Sengupta P."/>
            <person name="Hameed A."/>
            <person name="Chuvochina M."/>
            <person name="Mcdonagh F."/>
            <person name="Simpson A.C."/>
            <person name="Singh N.K."/>
            <person name="Rekha P.D."/>
            <person name="Raman K."/>
            <person name="Hugenholtz P."/>
            <person name="Venkateswaran K."/>
        </authorList>
    </citation>
    <scope>NUCLEOTIDE SEQUENCE [LARGE SCALE GENOMIC DNA]</scope>
    <source>
        <strain evidence="2 3">5B73C</strain>
    </source>
</reference>
<keyword evidence="3" id="KW-1185">Reference proteome</keyword>
<comment type="caution">
    <text evidence="2">The sequence shown here is derived from an EMBL/GenBank/DDBJ whole genome shotgun (WGS) entry which is preliminary data.</text>
</comment>
<accession>A0ABU5CA55</accession>
<evidence type="ECO:0000313" key="2">
    <source>
        <dbReference type="EMBL" id="MDY0395920.1"/>
    </source>
</evidence>
<evidence type="ECO:0000256" key="1">
    <source>
        <dbReference type="SAM" id="MobiDB-lite"/>
    </source>
</evidence>
<feature type="region of interest" description="Disordered" evidence="1">
    <location>
        <begin position="1"/>
        <end position="27"/>
    </location>
</feature>
<dbReference type="Proteomes" id="UP001281447">
    <property type="component" value="Unassembled WGS sequence"/>
</dbReference>
<gene>
    <name evidence="2" type="ORF">RWE15_17950</name>
</gene>
<protein>
    <submittedName>
        <fullName evidence="2">Uncharacterized protein</fullName>
    </submittedName>
</protein>